<dbReference type="EMBL" id="CP021361">
    <property type="protein sequence ID" value="ART53315.1"/>
    <property type="molecule type" value="Genomic_DNA"/>
</dbReference>
<organism evidence="9 10">
    <name type="scientific">Acidovorax carolinensis</name>
    <dbReference type="NCBI Taxonomy" id="553814"/>
    <lineage>
        <taxon>Bacteria</taxon>
        <taxon>Pseudomonadati</taxon>
        <taxon>Pseudomonadota</taxon>
        <taxon>Betaproteobacteria</taxon>
        <taxon>Burkholderiales</taxon>
        <taxon>Comamonadaceae</taxon>
        <taxon>Acidovorax</taxon>
    </lineage>
</organism>
<dbReference type="InterPro" id="IPR004089">
    <property type="entry name" value="MCPsignal_dom"/>
</dbReference>
<reference evidence="9 10" key="1">
    <citation type="submission" date="2017-05" db="EMBL/GenBank/DDBJ databases">
        <title>Polyphasic characterization of four soil-derived phenanthrene-degrading Acidovorax strains and proposal of Acidovorax phenanthrenivorans sp. nov.</title>
        <authorList>
            <person name="Singleton D.R."/>
            <person name="Lee J."/>
            <person name="Dickey A.N."/>
            <person name="Stroud A."/>
            <person name="Scholl E.H."/>
            <person name="Wright F.A."/>
            <person name="Aitken M.D."/>
        </authorList>
    </citation>
    <scope>NUCLEOTIDE SEQUENCE [LARGE SCALE GENOMIC DNA]</scope>
    <source>
        <strain evidence="9">NA3</strain>
    </source>
</reference>
<accession>A0A240U640</accession>
<dbReference type="GO" id="GO:0007165">
    <property type="term" value="P:signal transduction"/>
    <property type="evidence" value="ECO:0007669"/>
    <property type="project" value="UniProtKB-KW"/>
</dbReference>
<evidence type="ECO:0000256" key="2">
    <source>
        <dbReference type="ARBA" id="ARBA00022481"/>
    </source>
</evidence>
<dbReference type="CDD" id="cd06225">
    <property type="entry name" value="HAMP"/>
    <property type="match status" value="1"/>
</dbReference>
<dbReference type="InterPro" id="IPR004090">
    <property type="entry name" value="Chemotax_Me-accpt_rcpt"/>
</dbReference>
<dbReference type="Pfam" id="PF00672">
    <property type="entry name" value="HAMP"/>
    <property type="match status" value="1"/>
</dbReference>
<dbReference type="InterPro" id="IPR003660">
    <property type="entry name" value="HAMP_dom"/>
</dbReference>
<dbReference type="PROSITE" id="PS50111">
    <property type="entry name" value="CHEMOTAXIS_TRANSDUC_2"/>
    <property type="match status" value="1"/>
</dbReference>
<dbReference type="PROSITE" id="PS50885">
    <property type="entry name" value="HAMP"/>
    <property type="match status" value="1"/>
</dbReference>
<dbReference type="Pfam" id="PF00015">
    <property type="entry name" value="MCPsignal"/>
    <property type="match status" value="1"/>
</dbReference>
<gene>
    <name evidence="9" type="ORF">CBP34_18850</name>
</gene>
<proteinExistence type="inferred from homology"/>
<protein>
    <submittedName>
        <fullName evidence="9">Methyl-accepting chemotaxis protein</fullName>
    </submittedName>
</protein>
<dbReference type="InterPro" id="IPR051310">
    <property type="entry name" value="MCP_chemotaxis"/>
</dbReference>
<dbReference type="Proteomes" id="UP000194432">
    <property type="component" value="Chromosome 1"/>
</dbReference>
<dbReference type="GO" id="GO:0006935">
    <property type="term" value="P:chemotaxis"/>
    <property type="evidence" value="ECO:0007669"/>
    <property type="project" value="InterPro"/>
</dbReference>
<dbReference type="CDD" id="cd11386">
    <property type="entry name" value="MCP_signal"/>
    <property type="match status" value="1"/>
</dbReference>
<comment type="subcellular location">
    <subcellularLocation>
        <location evidence="1">Membrane</location>
    </subcellularLocation>
</comment>
<keyword evidence="6" id="KW-0472">Membrane</keyword>
<feature type="domain" description="HAMP" evidence="8">
    <location>
        <begin position="339"/>
        <end position="391"/>
    </location>
</feature>
<dbReference type="PANTHER" id="PTHR43531">
    <property type="entry name" value="PROTEIN ICFG"/>
    <property type="match status" value="1"/>
</dbReference>
<keyword evidence="10" id="KW-1185">Reference proteome</keyword>
<dbReference type="FunFam" id="1.10.287.950:FF:000001">
    <property type="entry name" value="Methyl-accepting chemotaxis sensory transducer"/>
    <property type="match status" value="1"/>
</dbReference>
<dbReference type="GO" id="GO:0005886">
    <property type="term" value="C:plasma membrane"/>
    <property type="evidence" value="ECO:0007669"/>
    <property type="project" value="TreeGrafter"/>
</dbReference>
<feature type="domain" description="Methyl-accepting transducer" evidence="7">
    <location>
        <begin position="396"/>
        <end position="625"/>
    </location>
</feature>
<evidence type="ECO:0000256" key="5">
    <source>
        <dbReference type="SAM" id="Coils"/>
    </source>
</evidence>
<evidence type="ECO:0000259" key="8">
    <source>
        <dbReference type="PROSITE" id="PS50885"/>
    </source>
</evidence>
<dbReference type="KEGG" id="acin:CBP34_18850"/>
<keyword evidence="2" id="KW-0488">Methylation</keyword>
<keyword evidence="6" id="KW-1133">Transmembrane helix</keyword>
<evidence type="ECO:0000313" key="9">
    <source>
        <dbReference type="EMBL" id="ART53315.1"/>
    </source>
</evidence>
<comment type="similarity">
    <text evidence="3">Belongs to the methyl-accepting chemotaxis (MCP) protein family.</text>
</comment>
<evidence type="ECO:0000256" key="4">
    <source>
        <dbReference type="PROSITE-ProRule" id="PRU00284"/>
    </source>
</evidence>
<feature type="transmembrane region" description="Helical" evidence="6">
    <location>
        <begin position="316"/>
        <end position="338"/>
    </location>
</feature>
<dbReference type="GO" id="GO:0004888">
    <property type="term" value="F:transmembrane signaling receptor activity"/>
    <property type="evidence" value="ECO:0007669"/>
    <property type="project" value="InterPro"/>
</dbReference>
<dbReference type="PRINTS" id="PR00260">
    <property type="entry name" value="CHEMTRNSDUCR"/>
</dbReference>
<evidence type="ECO:0000313" key="10">
    <source>
        <dbReference type="Proteomes" id="UP000194432"/>
    </source>
</evidence>
<feature type="coiled-coil region" evidence="5">
    <location>
        <begin position="415"/>
        <end position="449"/>
    </location>
</feature>
<dbReference type="SMART" id="SM00283">
    <property type="entry name" value="MA"/>
    <property type="match status" value="1"/>
</dbReference>
<evidence type="ECO:0000256" key="6">
    <source>
        <dbReference type="SAM" id="Phobius"/>
    </source>
</evidence>
<evidence type="ECO:0000259" key="7">
    <source>
        <dbReference type="PROSITE" id="PS50111"/>
    </source>
</evidence>
<dbReference type="SUPFAM" id="SSF58104">
    <property type="entry name" value="Methyl-accepting chemotaxis protein (MCP) signaling domain"/>
    <property type="match status" value="1"/>
</dbReference>
<keyword evidence="6" id="KW-0812">Transmembrane</keyword>
<evidence type="ECO:0000256" key="3">
    <source>
        <dbReference type="ARBA" id="ARBA00029447"/>
    </source>
</evidence>
<dbReference type="RefSeq" id="WP_094098926.1">
    <property type="nucleotide sequence ID" value="NZ_CP021361.1"/>
</dbReference>
<dbReference type="PANTHER" id="PTHR43531:SF14">
    <property type="entry name" value="METHYL-ACCEPTING CHEMOTAXIS PROTEIN I-RELATED"/>
    <property type="match status" value="1"/>
</dbReference>
<dbReference type="AlphaFoldDB" id="A0A240U640"/>
<keyword evidence="5" id="KW-0175">Coiled coil</keyword>
<sequence>MSLLHRLGLLHKFMILGTIGLMMSALPMFLYVSKSLQSIAAARHESVGAAPALVLNKVVQLMQVHRGLSAGMLGGDEALAARRPAAREALEKTMGEVAASFAAAQVPAAQTSAWAQAQQTWKTLEQAVAARSLQSGQSTAQHTQLIASIMLINEGLLHAYGLETDPDADTHALIQASLVHAPMLGEKLGVLRAQGSGFLGRGELPAQDKGQLLMLRQRVTELQVQTMRSFDRALELNPQFRQSLGGKTQELQGLITQSLQLLEGEVINATEFKLPAKDYFDHFTRTIEALNALNTQAAGNLTQALNNRVADLQQSLLWVAVALVATLSLTTGMALVFVRSMTQPLAQAVQLSRAVAQGDLSGGPIAHGTNEVGQLLAALLQMRQQLTDVVRNVRGGSESVATASIQIAQGNTDLSARTESQASALEETAASMEQLNATVRQNAESAQQASQLAASASTVAVQGGEVVAQVVDTMHGINASSQKIADIIGVIDSIAFQTNILALNAAVEAARAGEQGRGFAVVASEVRSLAGRSAEAAREIKSLISASVERVAQGSALVDRAGATMSEVVGAIRRVTDIVGEISAASHEQSLGVAQVGEAVTQMDQVTQQNAALVEEMAAAASSLKSQAQDLVQVVSVFQLEEEFGGNRPGQATLQRARPSLQIQ</sequence>
<keyword evidence="4" id="KW-0807">Transducer</keyword>
<evidence type="ECO:0000256" key="1">
    <source>
        <dbReference type="ARBA" id="ARBA00004370"/>
    </source>
</evidence>
<feature type="transmembrane region" description="Helical" evidence="6">
    <location>
        <begin position="12"/>
        <end position="32"/>
    </location>
</feature>
<dbReference type="Gene3D" id="1.10.287.950">
    <property type="entry name" value="Methyl-accepting chemotaxis protein"/>
    <property type="match status" value="1"/>
</dbReference>
<name>A0A240U640_9BURK</name>
<dbReference type="SMART" id="SM00304">
    <property type="entry name" value="HAMP"/>
    <property type="match status" value="1"/>
</dbReference>